<feature type="region of interest" description="Disordered" evidence="1">
    <location>
        <begin position="249"/>
        <end position="450"/>
    </location>
</feature>
<dbReference type="SUPFAM" id="SSF54695">
    <property type="entry name" value="POZ domain"/>
    <property type="match status" value="1"/>
</dbReference>
<dbReference type="Gene3D" id="3.30.710.10">
    <property type="entry name" value="Potassium Channel Kv1.1, Chain A"/>
    <property type="match status" value="1"/>
</dbReference>
<reference evidence="3 4" key="1">
    <citation type="submission" date="2021-02" db="EMBL/GenBank/DDBJ databases">
        <title>Genome assembly of Pseudopithomyces chartarum.</title>
        <authorList>
            <person name="Jauregui R."/>
            <person name="Singh J."/>
            <person name="Voisey C."/>
        </authorList>
    </citation>
    <scope>NUCLEOTIDE SEQUENCE [LARGE SCALE GENOMIC DNA]</scope>
    <source>
        <strain evidence="3 4">AGR01</strain>
    </source>
</reference>
<dbReference type="AlphaFoldDB" id="A0AAN6REB5"/>
<sequence>MATTEIAKPPSLSALARVSNMITIDVGAEHAKYSVYAELISYYSGYFKGTLNGPWKEAEDRVIELPDIEPRVFDIFIDWLYTQKLPKRSREWVTPTPEIEAGSHNHSRVVERLMMEVYVFADRFLVPQLKVALFRFFANFCNNDAIPPYYEAIIYAFDNLPSTSPMLTLLVKLHCAYWTDSSDTTDNGELELRHELPQDFFLRGMAQFAKGRDKEKAKGVACCDCHKETTVTEREGCDTCNPLPEVVEETPAENSAPADGAATNDNDQTNQTNTTPTDNDQANNDQTNQDNAAPAANDGHNNGNNDQTPPVNEAGQPDQPVNQANEAVVPSNQGDGQVPEDGPARQDAQGDVQPDPATENTSPVPAPIGQNTESANMNVPEGEDSLSNGPDGNQEPQIPTTTATSSNGTRVSSSVENTEPSEATAPTNATSSTGDVETDAAVATPPIDQIVPEAANTQTVAAVA</sequence>
<dbReference type="CDD" id="cd18186">
    <property type="entry name" value="BTB_POZ_ZBTB_KLHL-like"/>
    <property type="match status" value="1"/>
</dbReference>
<evidence type="ECO:0000313" key="3">
    <source>
        <dbReference type="EMBL" id="KAK3202446.1"/>
    </source>
</evidence>
<proteinExistence type="predicted"/>
<feature type="compositionally biased region" description="Low complexity" evidence="1">
    <location>
        <begin position="261"/>
        <end position="306"/>
    </location>
</feature>
<dbReference type="PROSITE" id="PS50097">
    <property type="entry name" value="BTB"/>
    <property type="match status" value="1"/>
</dbReference>
<dbReference type="PANTHER" id="PTHR47843">
    <property type="entry name" value="BTB DOMAIN-CONTAINING PROTEIN-RELATED"/>
    <property type="match status" value="1"/>
</dbReference>
<feature type="compositionally biased region" description="Polar residues" evidence="1">
    <location>
        <begin position="385"/>
        <end position="435"/>
    </location>
</feature>
<dbReference type="Pfam" id="PF00651">
    <property type="entry name" value="BTB"/>
    <property type="match status" value="1"/>
</dbReference>
<evidence type="ECO:0000259" key="2">
    <source>
        <dbReference type="PROSITE" id="PS50097"/>
    </source>
</evidence>
<name>A0AAN6REB5_9PLEO</name>
<dbReference type="InterPro" id="IPR000210">
    <property type="entry name" value="BTB/POZ_dom"/>
</dbReference>
<organism evidence="3 4">
    <name type="scientific">Pseudopithomyces chartarum</name>
    <dbReference type="NCBI Taxonomy" id="1892770"/>
    <lineage>
        <taxon>Eukaryota</taxon>
        <taxon>Fungi</taxon>
        <taxon>Dikarya</taxon>
        <taxon>Ascomycota</taxon>
        <taxon>Pezizomycotina</taxon>
        <taxon>Dothideomycetes</taxon>
        <taxon>Pleosporomycetidae</taxon>
        <taxon>Pleosporales</taxon>
        <taxon>Massarineae</taxon>
        <taxon>Didymosphaeriaceae</taxon>
        <taxon>Pseudopithomyces</taxon>
    </lineage>
</organism>
<dbReference type="EMBL" id="WVTA01000014">
    <property type="protein sequence ID" value="KAK3202446.1"/>
    <property type="molecule type" value="Genomic_DNA"/>
</dbReference>
<dbReference type="Proteomes" id="UP001280581">
    <property type="component" value="Unassembled WGS sequence"/>
</dbReference>
<comment type="caution">
    <text evidence="3">The sequence shown here is derived from an EMBL/GenBank/DDBJ whole genome shotgun (WGS) entry which is preliminary data.</text>
</comment>
<protein>
    <recommendedName>
        <fullName evidence="2">BTB domain-containing protein</fullName>
    </recommendedName>
</protein>
<feature type="compositionally biased region" description="Polar residues" evidence="1">
    <location>
        <begin position="358"/>
        <end position="377"/>
    </location>
</feature>
<dbReference type="SMART" id="SM00225">
    <property type="entry name" value="BTB"/>
    <property type="match status" value="1"/>
</dbReference>
<feature type="domain" description="BTB" evidence="2">
    <location>
        <begin position="20"/>
        <end position="89"/>
    </location>
</feature>
<feature type="compositionally biased region" description="Polar residues" evidence="1">
    <location>
        <begin position="319"/>
        <end position="335"/>
    </location>
</feature>
<gene>
    <name evidence="3" type="ORF">GRF29_161g1254833</name>
</gene>
<dbReference type="InterPro" id="IPR011333">
    <property type="entry name" value="SKP1/BTB/POZ_sf"/>
</dbReference>
<dbReference type="PANTHER" id="PTHR47843:SF2">
    <property type="entry name" value="BTB DOMAIN-CONTAINING PROTEIN"/>
    <property type="match status" value="1"/>
</dbReference>
<keyword evidence="4" id="KW-1185">Reference proteome</keyword>
<evidence type="ECO:0000256" key="1">
    <source>
        <dbReference type="SAM" id="MobiDB-lite"/>
    </source>
</evidence>
<evidence type="ECO:0000313" key="4">
    <source>
        <dbReference type="Proteomes" id="UP001280581"/>
    </source>
</evidence>
<accession>A0AAN6REB5</accession>